<gene>
    <name evidence="2" type="ORF">NBRC116598_31570</name>
</gene>
<sequence length="338" mass="35406">MNTKNKAALAFSAPLLLCANAAAAEQGFTWEGEIEIGNEQVVSSDVPANEIRNTYAIITATGTYTFGNGMAIFSTLTGESVTDPTADRTFDDLGLYVEELGFSFGIGESTTVAIGKLHPVFGSAWDDTAGFFGGTLAEDYELTEQLGILADVELNGAGTLSFGLFFADDTSLSRSWGTDRGRNRSNTGGAGNTGKLDSFAIQWNHEVDNTRFHIGARHLSASVGDVDDEQGFVAGLGHSFDAGLDVFAEVASFSNFGGTADDATFVTLNAAYAMGDWTLSGTLSQRDLDSSGKTDLHSIALEREFSNGMVLGGALALQDDGGVKDTIVGLNLIIPLGG</sequence>
<dbReference type="InterPro" id="IPR023614">
    <property type="entry name" value="Porin_dom_sf"/>
</dbReference>
<protein>
    <recommendedName>
        <fullName evidence="4">Porin</fullName>
    </recommendedName>
</protein>
<dbReference type="Proteomes" id="UP001441944">
    <property type="component" value="Unassembled WGS sequence"/>
</dbReference>
<proteinExistence type="predicted"/>
<feature type="signal peptide" evidence="1">
    <location>
        <begin position="1"/>
        <end position="23"/>
    </location>
</feature>
<organism evidence="2 3">
    <name type="scientific">Pseudophaeobacter arcticus</name>
    <dbReference type="NCBI Taxonomy" id="385492"/>
    <lineage>
        <taxon>Bacteria</taxon>
        <taxon>Pseudomonadati</taxon>
        <taxon>Pseudomonadota</taxon>
        <taxon>Alphaproteobacteria</taxon>
        <taxon>Rhodobacterales</taxon>
        <taxon>Paracoccaceae</taxon>
        <taxon>Pseudophaeobacter</taxon>
    </lineage>
</organism>
<name>A0ABQ0APB6_9RHOB</name>
<feature type="chain" id="PRO_5046571664" description="Porin" evidence="1">
    <location>
        <begin position="24"/>
        <end position="338"/>
    </location>
</feature>
<evidence type="ECO:0008006" key="4">
    <source>
        <dbReference type="Google" id="ProtNLM"/>
    </source>
</evidence>
<evidence type="ECO:0000313" key="2">
    <source>
        <dbReference type="EMBL" id="GAA6197712.1"/>
    </source>
</evidence>
<keyword evidence="1" id="KW-0732">Signal</keyword>
<dbReference type="RefSeq" id="WP_353401440.1">
    <property type="nucleotide sequence ID" value="NZ_BAABWU010000014.1"/>
</dbReference>
<comment type="caution">
    <text evidence="2">The sequence shown here is derived from an EMBL/GenBank/DDBJ whole genome shotgun (WGS) entry which is preliminary data.</text>
</comment>
<dbReference type="EMBL" id="BAABWU010000014">
    <property type="protein sequence ID" value="GAA6197712.1"/>
    <property type="molecule type" value="Genomic_DNA"/>
</dbReference>
<evidence type="ECO:0000313" key="3">
    <source>
        <dbReference type="Proteomes" id="UP001441944"/>
    </source>
</evidence>
<accession>A0ABQ0APB6</accession>
<reference evidence="2 3" key="1">
    <citation type="submission" date="2024-04" db="EMBL/GenBank/DDBJ databases">
        <title>Draft genome sequence of Pseudophaeobacter arcticus NBRC 116598.</title>
        <authorList>
            <person name="Miyakawa T."/>
            <person name="Kusuya Y."/>
            <person name="Miura T."/>
        </authorList>
    </citation>
    <scope>NUCLEOTIDE SEQUENCE [LARGE SCALE GENOMIC DNA]</scope>
    <source>
        <strain evidence="2 3">SU-CL00105</strain>
    </source>
</reference>
<dbReference type="Gene3D" id="2.40.160.10">
    <property type="entry name" value="Porin"/>
    <property type="match status" value="1"/>
</dbReference>
<keyword evidence="3" id="KW-1185">Reference proteome</keyword>
<dbReference type="SUPFAM" id="SSF56935">
    <property type="entry name" value="Porins"/>
    <property type="match status" value="1"/>
</dbReference>
<evidence type="ECO:0000256" key="1">
    <source>
        <dbReference type="SAM" id="SignalP"/>
    </source>
</evidence>